<accession>A0A2M8WKI7</accession>
<evidence type="ECO:0000313" key="3">
    <source>
        <dbReference type="Proteomes" id="UP000228531"/>
    </source>
</evidence>
<dbReference type="InterPro" id="IPR027417">
    <property type="entry name" value="P-loop_NTPase"/>
</dbReference>
<gene>
    <name evidence="2" type="ORF">BC777_0267</name>
</gene>
<comment type="caution">
    <text evidence="2">The sequence shown here is derived from an EMBL/GenBank/DDBJ whole genome shotgun (WGS) entry which is preliminary data.</text>
</comment>
<evidence type="ECO:0000259" key="1">
    <source>
        <dbReference type="Pfam" id="PF07728"/>
    </source>
</evidence>
<evidence type="ECO:0000313" key="2">
    <source>
        <dbReference type="EMBL" id="PJI91439.1"/>
    </source>
</evidence>
<dbReference type="InterPro" id="IPR050764">
    <property type="entry name" value="CbbQ/NirQ/NorQ/GpvN"/>
</dbReference>
<dbReference type="InterPro" id="IPR011704">
    <property type="entry name" value="ATPase_dyneun-rel_AAA"/>
</dbReference>
<sequence>MTKHLPSLNDIEPVSPLNSDAPPYNPWAGLRQKNQFFENEEISALVQRGLFYARAGVPIHFQGTAGRGKTAVALEIASRLGRPVSVMTGNDWLNIEDMVGKQVGQSTRSVVDKYIQRVRRSEATTRYDWENAMLAEAMLQGHTLVYDEFTRSSPKANGILLSVLEEGILVAADPLATAEYIHAHPDFRIILTSNPHDYAGVNASPDALLDRMVTFQMSRYATETESGIVAARTGTPPALAKRIVHLVNTLARDDTSCSMRACILIAQIAAMRLRTSVLSDALLAQIAADVLVGRGIVVTTGQIAKYLEQNPQEEPAL</sequence>
<feature type="domain" description="ATPase dynein-related AAA" evidence="1">
    <location>
        <begin position="61"/>
        <end position="212"/>
    </location>
</feature>
<reference evidence="2 3" key="1">
    <citation type="submission" date="2017-11" db="EMBL/GenBank/DDBJ databases">
        <title>Genomic Encyclopedia of Archaeal and Bacterial Type Strains, Phase II (KMG-II): From Individual Species to Whole Genera.</title>
        <authorList>
            <person name="Goeker M."/>
        </authorList>
    </citation>
    <scope>NUCLEOTIDE SEQUENCE [LARGE SCALE GENOMIC DNA]</scope>
    <source>
        <strain evidence="2 3">DSM 29128</strain>
    </source>
</reference>
<dbReference type="EMBL" id="PGTY01000001">
    <property type="protein sequence ID" value="PJI91439.1"/>
    <property type="molecule type" value="Genomic_DNA"/>
</dbReference>
<proteinExistence type="predicted"/>
<dbReference type="PANTHER" id="PTHR42759:SF1">
    <property type="entry name" value="MAGNESIUM-CHELATASE SUBUNIT CHLD"/>
    <property type="match status" value="1"/>
</dbReference>
<dbReference type="Proteomes" id="UP000228531">
    <property type="component" value="Unassembled WGS sequence"/>
</dbReference>
<dbReference type="Gene3D" id="3.40.50.300">
    <property type="entry name" value="P-loop containing nucleotide triphosphate hydrolases"/>
    <property type="match status" value="1"/>
</dbReference>
<keyword evidence="3" id="KW-1185">Reference proteome</keyword>
<organism evidence="2 3">
    <name type="scientific">Yoonia maricola</name>
    <dbReference type="NCBI Taxonomy" id="420999"/>
    <lineage>
        <taxon>Bacteria</taxon>
        <taxon>Pseudomonadati</taxon>
        <taxon>Pseudomonadota</taxon>
        <taxon>Alphaproteobacteria</taxon>
        <taxon>Rhodobacterales</taxon>
        <taxon>Paracoccaceae</taxon>
        <taxon>Yoonia</taxon>
    </lineage>
</organism>
<name>A0A2M8WKI7_9RHOB</name>
<dbReference type="OrthoDB" id="9808317at2"/>
<dbReference type="SUPFAM" id="SSF52540">
    <property type="entry name" value="P-loop containing nucleoside triphosphate hydrolases"/>
    <property type="match status" value="1"/>
</dbReference>
<dbReference type="GO" id="GO:0016887">
    <property type="term" value="F:ATP hydrolysis activity"/>
    <property type="evidence" value="ECO:0007669"/>
    <property type="project" value="InterPro"/>
</dbReference>
<dbReference type="PANTHER" id="PTHR42759">
    <property type="entry name" value="MOXR FAMILY PROTEIN"/>
    <property type="match status" value="1"/>
</dbReference>
<dbReference type="AlphaFoldDB" id="A0A2M8WKI7"/>
<dbReference type="GO" id="GO:0005524">
    <property type="term" value="F:ATP binding"/>
    <property type="evidence" value="ECO:0007669"/>
    <property type="project" value="InterPro"/>
</dbReference>
<protein>
    <submittedName>
        <fullName evidence="2">Gas vesicle protein GvpN</fullName>
    </submittedName>
</protein>
<dbReference type="RefSeq" id="WP_100366361.1">
    <property type="nucleotide sequence ID" value="NZ_PGTY01000001.1"/>
</dbReference>
<dbReference type="Pfam" id="PF07728">
    <property type="entry name" value="AAA_5"/>
    <property type="match status" value="1"/>
</dbReference>